<dbReference type="GO" id="GO:0006567">
    <property type="term" value="P:L-threonine catabolic process"/>
    <property type="evidence" value="ECO:0000318"/>
    <property type="project" value="GO_Central"/>
</dbReference>
<accession>A2E8Y2</accession>
<dbReference type="SMR" id="A2E8Y2"/>
<evidence type="ECO:0000259" key="3">
    <source>
        <dbReference type="Pfam" id="PF01370"/>
    </source>
</evidence>
<organism evidence="4 5">
    <name type="scientific">Trichomonas vaginalis (strain ATCC PRA-98 / G3)</name>
    <dbReference type="NCBI Taxonomy" id="412133"/>
    <lineage>
        <taxon>Eukaryota</taxon>
        <taxon>Metamonada</taxon>
        <taxon>Parabasalia</taxon>
        <taxon>Trichomonadida</taxon>
        <taxon>Trichomonadidae</taxon>
        <taxon>Trichomonas</taxon>
    </lineage>
</organism>
<feature type="domain" description="NAD-dependent epimerase/dehydratase" evidence="3">
    <location>
        <begin position="5"/>
        <end position="168"/>
    </location>
</feature>
<gene>
    <name evidence="4" type="ORF">TVAG_012320</name>
</gene>
<dbReference type="InterPro" id="IPR001509">
    <property type="entry name" value="Epimerase_deHydtase"/>
</dbReference>
<dbReference type="Gene3D" id="3.40.50.720">
    <property type="entry name" value="NAD(P)-binding Rossmann-like Domain"/>
    <property type="match status" value="1"/>
</dbReference>
<comment type="similarity">
    <text evidence="1">Belongs to the NAD(P)-dependent epimerase/dehydratase family.</text>
</comment>
<keyword evidence="2" id="KW-0472">Membrane</keyword>
<evidence type="ECO:0000256" key="2">
    <source>
        <dbReference type="SAM" id="Phobius"/>
    </source>
</evidence>
<dbReference type="Proteomes" id="UP000001542">
    <property type="component" value="Unassembled WGS sequence"/>
</dbReference>
<keyword evidence="5" id="KW-1185">Reference proteome</keyword>
<feature type="transmembrane region" description="Helical" evidence="2">
    <location>
        <begin position="526"/>
        <end position="546"/>
    </location>
</feature>
<dbReference type="InterPro" id="IPR051225">
    <property type="entry name" value="NAD(P)_epim/dehydratase"/>
</dbReference>
<evidence type="ECO:0000313" key="5">
    <source>
        <dbReference type="Proteomes" id="UP000001542"/>
    </source>
</evidence>
<dbReference type="GO" id="GO:0008743">
    <property type="term" value="F:L-threonine 3-dehydrogenase activity"/>
    <property type="evidence" value="ECO:0000318"/>
    <property type="project" value="GO_Central"/>
</dbReference>
<dbReference type="VEuPathDB" id="TrichDB:TVAG_012320"/>
<keyword evidence="2" id="KW-1133">Transmembrane helix</keyword>
<sequence>MFKQVCVTGSTGVMGSETVKQLSTLENLKIRVFVMNNEKDRKIAESLVRKYGSDKIDIFYGDLRNYEDVSKFVQNADYILHIGGLVSPVADDKPVLTYAVNVGGAENIVKAIHENKIEETVKVVYIGSVAETGDRNYPIHWGRTGDPIQVSVYDHYGVSKVVAERIFAESGIKHWAVFRQSGILYPGLLNNMKPIMFHVPLNGVLEWCTVEDSGRLMKNFVDFNLPDEFWNRFYNIGSGEFYRLTNFEFEDILLRTCGLGSPKDLFDPNWFATQNFHGHYYSGSDVLENYLKFRENLPTEEYFERMCNNAPLEFRLMKNVKVVKNVSFLAKPFMKMIACDKDFGTLGWINNNDKKRLDCFYGGKENFDNLPNNWSEYAIKHYDTNVSASEKCKLDHGYDETKPFESLTIEDLQKAAEFRGGKLISTEVNKMTEKLIWKCGHCGKEFEASPNLILRGGHWCPHCFIPQTAWDYGRIAENNKFFAQVWYPHHNHEEKNYYDFNEIFDKECFDTYSKKTKKSVSSSNQYIYLTTIFVILLLILTLFTLIQGNFSLI</sequence>
<dbReference type="AlphaFoldDB" id="A2E8Y2"/>
<dbReference type="OrthoDB" id="2735536at2759"/>
<evidence type="ECO:0000256" key="1">
    <source>
        <dbReference type="ARBA" id="ARBA00007637"/>
    </source>
</evidence>
<dbReference type="KEGG" id="tva:4768807"/>
<dbReference type="STRING" id="5722.A2E8Y2"/>
<dbReference type="VEuPathDB" id="TrichDB:TVAGG3_1074910"/>
<dbReference type="PANTHER" id="PTHR42687:SF1">
    <property type="entry name" value="L-THREONINE 3-DEHYDROGENASE, MITOCHONDRIAL"/>
    <property type="match status" value="1"/>
</dbReference>
<dbReference type="InParanoid" id="A2E8Y2"/>
<dbReference type="InterPro" id="IPR036291">
    <property type="entry name" value="NAD(P)-bd_dom_sf"/>
</dbReference>
<reference evidence="4" key="1">
    <citation type="submission" date="2006-10" db="EMBL/GenBank/DDBJ databases">
        <authorList>
            <person name="Amadeo P."/>
            <person name="Zhao Q."/>
            <person name="Wortman J."/>
            <person name="Fraser-Liggett C."/>
            <person name="Carlton J."/>
        </authorList>
    </citation>
    <scope>NUCLEOTIDE SEQUENCE</scope>
    <source>
        <strain evidence="4">G3</strain>
    </source>
</reference>
<proteinExistence type="inferred from homology"/>
<dbReference type="FunFam" id="3.40.50.720:FF:000986">
    <property type="entry name" value="Uncharacterized protein"/>
    <property type="match status" value="1"/>
</dbReference>
<dbReference type="RefSeq" id="XP_001323089.1">
    <property type="nucleotide sequence ID" value="XM_001323054.1"/>
</dbReference>
<protein>
    <recommendedName>
        <fullName evidence="3">NAD-dependent epimerase/dehydratase domain-containing protein</fullName>
    </recommendedName>
</protein>
<name>A2E8Y2_TRIV3</name>
<reference evidence="4" key="2">
    <citation type="journal article" date="2007" name="Science">
        <title>Draft genome sequence of the sexually transmitted pathogen Trichomonas vaginalis.</title>
        <authorList>
            <person name="Carlton J.M."/>
            <person name="Hirt R.P."/>
            <person name="Silva J.C."/>
            <person name="Delcher A.L."/>
            <person name="Schatz M."/>
            <person name="Zhao Q."/>
            <person name="Wortman J.R."/>
            <person name="Bidwell S.L."/>
            <person name="Alsmark U.C.M."/>
            <person name="Besteiro S."/>
            <person name="Sicheritz-Ponten T."/>
            <person name="Noel C.J."/>
            <person name="Dacks J.B."/>
            <person name="Foster P.G."/>
            <person name="Simillion C."/>
            <person name="Van de Peer Y."/>
            <person name="Miranda-Saavedra D."/>
            <person name="Barton G.J."/>
            <person name="Westrop G.D."/>
            <person name="Mueller S."/>
            <person name="Dessi D."/>
            <person name="Fiori P.L."/>
            <person name="Ren Q."/>
            <person name="Paulsen I."/>
            <person name="Zhang H."/>
            <person name="Bastida-Corcuera F.D."/>
            <person name="Simoes-Barbosa A."/>
            <person name="Brown M.T."/>
            <person name="Hayes R.D."/>
            <person name="Mukherjee M."/>
            <person name="Okumura C.Y."/>
            <person name="Schneider R."/>
            <person name="Smith A.J."/>
            <person name="Vanacova S."/>
            <person name="Villalvazo M."/>
            <person name="Haas B.J."/>
            <person name="Pertea M."/>
            <person name="Feldblyum T.V."/>
            <person name="Utterback T.R."/>
            <person name="Shu C.L."/>
            <person name="Osoegawa K."/>
            <person name="de Jong P.J."/>
            <person name="Hrdy I."/>
            <person name="Horvathova L."/>
            <person name="Zubacova Z."/>
            <person name="Dolezal P."/>
            <person name="Malik S.B."/>
            <person name="Logsdon J.M. Jr."/>
            <person name="Henze K."/>
            <person name="Gupta A."/>
            <person name="Wang C.C."/>
            <person name="Dunne R.L."/>
            <person name="Upcroft J.A."/>
            <person name="Upcroft P."/>
            <person name="White O."/>
            <person name="Salzberg S.L."/>
            <person name="Tang P."/>
            <person name="Chiu C.-H."/>
            <person name="Lee Y.-S."/>
            <person name="Embley T.M."/>
            <person name="Coombs G.H."/>
            <person name="Mottram J.C."/>
            <person name="Tachezy J."/>
            <person name="Fraser-Liggett C.M."/>
            <person name="Johnson P.J."/>
        </authorList>
    </citation>
    <scope>NUCLEOTIDE SEQUENCE [LARGE SCALE GENOMIC DNA]</scope>
    <source>
        <strain evidence="4">G3</strain>
    </source>
</reference>
<dbReference type="SUPFAM" id="SSF51735">
    <property type="entry name" value="NAD(P)-binding Rossmann-fold domains"/>
    <property type="match status" value="1"/>
</dbReference>
<keyword evidence="2" id="KW-0812">Transmembrane</keyword>
<evidence type="ECO:0000313" key="4">
    <source>
        <dbReference type="EMBL" id="EAY10866.1"/>
    </source>
</evidence>
<dbReference type="PANTHER" id="PTHR42687">
    <property type="entry name" value="L-THREONINE 3-DEHYDROGENASE"/>
    <property type="match status" value="1"/>
</dbReference>
<dbReference type="Pfam" id="PF01370">
    <property type="entry name" value="Epimerase"/>
    <property type="match status" value="1"/>
</dbReference>
<dbReference type="EMBL" id="DS113330">
    <property type="protein sequence ID" value="EAY10866.1"/>
    <property type="molecule type" value="Genomic_DNA"/>
</dbReference>